<dbReference type="AlphaFoldDB" id="A0A1B1SCU5"/>
<dbReference type="EMBL" id="SRYD01000005">
    <property type="protein sequence ID" value="TGY76113.1"/>
    <property type="molecule type" value="Genomic_DNA"/>
</dbReference>
<feature type="transmembrane region" description="Helical" evidence="1">
    <location>
        <begin position="12"/>
        <end position="30"/>
    </location>
</feature>
<evidence type="ECO:0000313" key="4">
    <source>
        <dbReference type="Proteomes" id="UP000186351"/>
    </source>
</evidence>
<reference evidence="3 5" key="3">
    <citation type="submission" date="2019-04" db="EMBL/GenBank/DDBJ databases">
        <title>Microbes associate with the intestines of laboratory mice.</title>
        <authorList>
            <person name="Navarre W."/>
            <person name="Wong E."/>
            <person name="Huang K."/>
            <person name="Tropini C."/>
            <person name="Ng K."/>
            <person name="Yu B."/>
        </authorList>
    </citation>
    <scope>NUCLEOTIDE SEQUENCE [LARGE SCALE GENOMIC DNA]</scope>
    <source>
        <strain evidence="3 5">NM06_A21</strain>
    </source>
</reference>
<evidence type="ECO:0000313" key="3">
    <source>
        <dbReference type="EMBL" id="TGY76113.1"/>
    </source>
</evidence>
<dbReference type="GeneID" id="65537838"/>
<feature type="transmembrane region" description="Helical" evidence="1">
    <location>
        <begin position="96"/>
        <end position="114"/>
    </location>
</feature>
<organism evidence="2 4">
    <name type="scientific">Muribaculum intestinale</name>
    <dbReference type="NCBI Taxonomy" id="1796646"/>
    <lineage>
        <taxon>Bacteria</taxon>
        <taxon>Pseudomonadati</taxon>
        <taxon>Bacteroidota</taxon>
        <taxon>Bacteroidia</taxon>
        <taxon>Bacteroidales</taxon>
        <taxon>Muribaculaceae</taxon>
        <taxon>Muribaculum</taxon>
    </lineage>
</organism>
<evidence type="ECO:0000313" key="5">
    <source>
        <dbReference type="Proteomes" id="UP000306630"/>
    </source>
</evidence>
<dbReference type="KEGG" id="pary:A4V02_13225"/>
<protein>
    <submittedName>
        <fullName evidence="2">Uncharacterized protein</fullName>
    </submittedName>
</protein>
<accession>A0A1B1SCU5</accession>
<keyword evidence="1" id="KW-0472">Membrane</keyword>
<keyword evidence="1" id="KW-1133">Transmembrane helix</keyword>
<evidence type="ECO:0000313" key="2">
    <source>
        <dbReference type="EMBL" id="ANU64585.1"/>
    </source>
</evidence>
<sequence length="121" mass="13130">MDNTKSSGWQAWLVTAGLLLIVAGVLLPILGMGLSVYRWIYAAGAAVCLVGRLFSRVPDSVPLRVKRLMRIESWSAIFFCAGAFFMFWPGAGAGDWLAFTLAGGAILIYTSIMIPRAMRKG</sequence>
<feature type="transmembrane region" description="Helical" evidence="1">
    <location>
        <begin position="74"/>
        <end position="90"/>
    </location>
</feature>
<reference evidence="4" key="1">
    <citation type="submission" date="2016-04" db="EMBL/GenBank/DDBJ databases">
        <title>Complete Genome Sequences of Twelve Strains of a Stable Defined Moderately Diverse Mouse Microbiota 2 (sDMDMm2).</title>
        <authorList>
            <person name="Uchimura Y."/>
            <person name="Wyss M."/>
            <person name="Brugiroux S."/>
            <person name="Limenitakis J.P."/>
            <person name="Stecher B."/>
            <person name="McCoy K.D."/>
            <person name="Macpherson A.J."/>
        </authorList>
    </citation>
    <scope>NUCLEOTIDE SEQUENCE [LARGE SCALE GENOMIC DNA]</scope>
    <source>
        <strain evidence="4">YL27</strain>
    </source>
</reference>
<keyword evidence="1" id="KW-0812">Transmembrane</keyword>
<dbReference type="Proteomes" id="UP000186351">
    <property type="component" value="Chromosome"/>
</dbReference>
<dbReference type="EMBL" id="CP015402">
    <property type="protein sequence ID" value="ANU64585.1"/>
    <property type="molecule type" value="Genomic_DNA"/>
</dbReference>
<name>A0A1B1SCU5_9BACT</name>
<evidence type="ECO:0000256" key="1">
    <source>
        <dbReference type="SAM" id="Phobius"/>
    </source>
</evidence>
<keyword evidence="4" id="KW-1185">Reference proteome</keyword>
<dbReference type="STRING" id="1796646.A4V02_13225"/>
<reference evidence="2" key="2">
    <citation type="submission" date="2017-04" db="EMBL/GenBank/DDBJ databases">
        <title>Complete Genome Sequences of Twelve Strains of a Stable Defined Moderately Diverse Mouse Microbiota 2 (sDMDMm2).</title>
        <authorList>
            <person name="Uchimura Y."/>
            <person name="Wyss M."/>
            <person name="Brugiroux S."/>
            <person name="Limenitakis J.P."/>
            <person name="Stecher B."/>
            <person name="McCoy K.D."/>
            <person name="Macpherson A.J."/>
        </authorList>
    </citation>
    <scope>NUCLEOTIDE SEQUENCE</scope>
    <source>
        <strain evidence="2">YL27</strain>
    </source>
</reference>
<dbReference type="RefSeq" id="WP_068961861.1">
    <property type="nucleotide sequence ID" value="NZ_CAJTAP010000027.1"/>
</dbReference>
<dbReference type="OrthoDB" id="1100517at2"/>
<dbReference type="Proteomes" id="UP000306630">
    <property type="component" value="Unassembled WGS sequence"/>
</dbReference>
<gene>
    <name evidence="2" type="ORF">A4V02_13225</name>
    <name evidence="3" type="ORF">E5333_01950</name>
</gene>
<proteinExistence type="predicted"/>
<accession>A0A1Z2XFU9</accession>